<gene>
    <name evidence="9" type="ORF">MELIAE_LOCUS10546</name>
</gene>
<dbReference type="GO" id="GO:0005576">
    <property type="term" value="C:extracellular region"/>
    <property type="evidence" value="ECO:0007669"/>
    <property type="project" value="UniProtKB-SubCell"/>
</dbReference>
<evidence type="ECO:0000256" key="3">
    <source>
        <dbReference type="ARBA" id="ARBA00022685"/>
    </source>
</evidence>
<dbReference type="SUPFAM" id="SSF56994">
    <property type="entry name" value="Insulin-like"/>
    <property type="match status" value="1"/>
</dbReference>
<evidence type="ECO:0000313" key="9">
    <source>
        <dbReference type="EMBL" id="CAH0560864.1"/>
    </source>
</evidence>
<dbReference type="SMART" id="SM00078">
    <property type="entry name" value="IlGF"/>
    <property type="match status" value="1"/>
</dbReference>
<dbReference type="AlphaFoldDB" id="A0A9P0BD71"/>
<dbReference type="InterPro" id="IPR016179">
    <property type="entry name" value="Insulin-like"/>
</dbReference>
<dbReference type="InterPro" id="IPR022353">
    <property type="entry name" value="Insulin_CS"/>
</dbReference>
<protein>
    <recommendedName>
        <fullName evidence="8">Insulin-like domain-containing protein</fullName>
    </recommendedName>
</protein>
<dbReference type="PRINTS" id="PR00276">
    <property type="entry name" value="INSULINFAMLY"/>
</dbReference>
<keyword evidence="3" id="KW-0165">Cleavage on pair of basic residues</keyword>
<accession>A0A9P0BD71</accession>
<dbReference type="EMBL" id="OV121138">
    <property type="protein sequence ID" value="CAH0560864.1"/>
    <property type="molecule type" value="Genomic_DNA"/>
</dbReference>
<dbReference type="PANTHER" id="PTHR13647">
    <property type="entry name" value="INSULIN-LIKE PEPTIDE 2-RELATED"/>
    <property type="match status" value="1"/>
</dbReference>
<sequence length="126" mass="14432">MNTKAFFVLFFLTYFVSTSASPYYKNYEKKARLCGEKLGKALSIICDGNYNSPAIKKSNIQAFDDFLANEYEDDNENGFLDLELSYPFLSEDNPRNFVPLKPRRGIVEECCHNPCSRTHLLTYCAA</sequence>
<dbReference type="Proteomes" id="UP001154078">
    <property type="component" value="Chromosome 7"/>
</dbReference>
<dbReference type="PROSITE" id="PS00262">
    <property type="entry name" value="INSULIN"/>
    <property type="match status" value="1"/>
</dbReference>
<evidence type="ECO:0000256" key="6">
    <source>
        <dbReference type="RuleBase" id="RU000406"/>
    </source>
</evidence>
<evidence type="ECO:0000256" key="7">
    <source>
        <dbReference type="SAM" id="SignalP"/>
    </source>
</evidence>
<keyword evidence="10" id="KW-1185">Reference proteome</keyword>
<evidence type="ECO:0000259" key="8">
    <source>
        <dbReference type="SMART" id="SM00078"/>
    </source>
</evidence>
<name>A0A9P0BD71_BRAAE</name>
<comment type="subunit">
    <text evidence="2">Heterodimer of a B chain and an A chain linked by two disulfide bonds.</text>
</comment>
<dbReference type="PIRSF" id="PIRSF018431">
    <property type="entry name" value="Molluscan_insulin_rel_peptide"/>
    <property type="match status" value="1"/>
</dbReference>
<keyword evidence="5" id="KW-1015">Disulfide bond</keyword>
<evidence type="ECO:0000256" key="2">
    <source>
        <dbReference type="ARBA" id="ARBA00011207"/>
    </source>
</evidence>
<dbReference type="InterPro" id="IPR036438">
    <property type="entry name" value="Insulin-like_sf"/>
</dbReference>
<dbReference type="Gene3D" id="1.10.100.10">
    <property type="entry name" value="Insulin-like"/>
    <property type="match status" value="1"/>
</dbReference>
<organism evidence="9 10">
    <name type="scientific">Brassicogethes aeneus</name>
    <name type="common">Rape pollen beetle</name>
    <name type="synonym">Meligethes aeneus</name>
    <dbReference type="NCBI Taxonomy" id="1431903"/>
    <lineage>
        <taxon>Eukaryota</taxon>
        <taxon>Metazoa</taxon>
        <taxon>Ecdysozoa</taxon>
        <taxon>Arthropoda</taxon>
        <taxon>Hexapoda</taxon>
        <taxon>Insecta</taxon>
        <taxon>Pterygota</taxon>
        <taxon>Neoptera</taxon>
        <taxon>Endopterygota</taxon>
        <taxon>Coleoptera</taxon>
        <taxon>Polyphaga</taxon>
        <taxon>Cucujiformia</taxon>
        <taxon>Nitidulidae</taxon>
        <taxon>Meligethinae</taxon>
        <taxon>Brassicogethes</taxon>
    </lineage>
</organism>
<comment type="subcellular location">
    <subcellularLocation>
        <location evidence="6">Secreted</location>
    </subcellularLocation>
</comment>
<evidence type="ECO:0000256" key="5">
    <source>
        <dbReference type="ARBA" id="ARBA00023157"/>
    </source>
</evidence>
<reference evidence="9" key="1">
    <citation type="submission" date="2021-12" db="EMBL/GenBank/DDBJ databases">
        <authorList>
            <person name="King R."/>
        </authorList>
    </citation>
    <scope>NUCLEOTIDE SEQUENCE</scope>
</reference>
<dbReference type="GO" id="GO:0005179">
    <property type="term" value="F:hormone activity"/>
    <property type="evidence" value="ECO:0007669"/>
    <property type="project" value="InterPro"/>
</dbReference>
<dbReference type="InterPro" id="IPR022352">
    <property type="entry name" value="Ins/IGF/rlx"/>
</dbReference>
<keyword evidence="6" id="KW-0964">Secreted</keyword>
<dbReference type="PANTHER" id="PTHR13647:SF4">
    <property type="entry name" value="INSULIN-LIKE PEPTIDE 1-RELATED"/>
    <property type="match status" value="1"/>
</dbReference>
<feature type="chain" id="PRO_5040417803" description="Insulin-like domain-containing protein" evidence="7">
    <location>
        <begin position="21"/>
        <end position="126"/>
    </location>
</feature>
<feature type="signal peptide" evidence="7">
    <location>
        <begin position="1"/>
        <end position="20"/>
    </location>
</feature>
<proteinExistence type="inferred from homology"/>
<dbReference type="OrthoDB" id="6330326at2759"/>
<dbReference type="Pfam" id="PF00049">
    <property type="entry name" value="Insulin"/>
    <property type="match status" value="1"/>
</dbReference>
<evidence type="ECO:0000256" key="1">
    <source>
        <dbReference type="ARBA" id="ARBA00009034"/>
    </source>
</evidence>
<comment type="similarity">
    <text evidence="1 6">Belongs to the insulin family.</text>
</comment>
<keyword evidence="4 7" id="KW-0732">Signal</keyword>
<evidence type="ECO:0000313" key="10">
    <source>
        <dbReference type="Proteomes" id="UP001154078"/>
    </source>
</evidence>
<feature type="domain" description="Insulin-like" evidence="8">
    <location>
        <begin position="31"/>
        <end position="124"/>
    </location>
</feature>
<evidence type="ECO:0000256" key="4">
    <source>
        <dbReference type="ARBA" id="ARBA00022729"/>
    </source>
</evidence>